<accession>A0ACC5REF0</accession>
<sequence length="286" mass="29806">MNGFAERLPPHVYFLISAVFHYLGPSFAVLLFAHLSPEGVAWLRIAAAAALFALWRSPLRTLGEATSRSRRLILLLGLILAAMNICFYLAIARLPLATVAGIEFAATIAVALFGLRNLRNLTALAFAVAGVFLLIGFTAAGDPLGLIFAFANAVLFALYIIVGHALAEEGGASGVMRLAAAMTVAFILASPFGIGDVATVLAHPLLILAGIGVGLSSSVIPYICDQLAMARLPRASFALMLSLLPAIAAVTGAVVLRQIPGPADLLGILLVVLGVGLHQPAERLPQ</sequence>
<organism evidence="1 2">
    <name type="scientific">Taklimakanibacter albus</name>
    <dbReference type="NCBI Taxonomy" id="2800327"/>
    <lineage>
        <taxon>Bacteria</taxon>
        <taxon>Pseudomonadati</taxon>
        <taxon>Pseudomonadota</taxon>
        <taxon>Alphaproteobacteria</taxon>
        <taxon>Hyphomicrobiales</taxon>
        <taxon>Aestuariivirgaceae</taxon>
        <taxon>Taklimakanibacter</taxon>
    </lineage>
</organism>
<name>A0ACC5REF0_9HYPH</name>
<dbReference type="EMBL" id="JAENHL010000008">
    <property type="protein sequence ID" value="MBK1870975.1"/>
    <property type="molecule type" value="Genomic_DNA"/>
</dbReference>
<keyword evidence="2" id="KW-1185">Reference proteome</keyword>
<dbReference type="Proteomes" id="UP000616151">
    <property type="component" value="Unassembled WGS sequence"/>
</dbReference>
<evidence type="ECO:0000313" key="1">
    <source>
        <dbReference type="EMBL" id="MBK1870975.1"/>
    </source>
</evidence>
<proteinExistence type="predicted"/>
<gene>
    <name evidence="1" type="ORF">JHL16_31710</name>
</gene>
<comment type="caution">
    <text evidence="1">The sequence shown here is derived from an EMBL/GenBank/DDBJ whole genome shotgun (WGS) entry which is preliminary data.</text>
</comment>
<protein>
    <submittedName>
        <fullName evidence="1">EamA family transporter</fullName>
    </submittedName>
</protein>
<evidence type="ECO:0000313" key="2">
    <source>
        <dbReference type="Proteomes" id="UP000616151"/>
    </source>
</evidence>
<reference evidence="1" key="1">
    <citation type="submission" date="2021-01" db="EMBL/GenBank/DDBJ databases">
        <authorList>
            <person name="Sun Q."/>
        </authorList>
    </citation>
    <scope>NUCLEOTIDE SEQUENCE</scope>
    <source>
        <strain evidence="1">YIM B02566</strain>
    </source>
</reference>